<dbReference type="InterPro" id="IPR003769">
    <property type="entry name" value="ClpS_core"/>
</dbReference>
<name>A0A6J5LUR0_9CAUD</name>
<evidence type="ECO:0000259" key="1">
    <source>
        <dbReference type="Pfam" id="PF02617"/>
    </source>
</evidence>
<proteinExistence type="inferred from homology"/>
<organism evidence="2">
    <name type="scientific">uncultured Caudovirales phage</name>
    <dbReference type="NCBI Taxonomy" id="2100421"/>
    <lineage>
        <taxon>Viruses</taxon>
        <taxon>Duplodnaviria</taxon>
        <taxon>Heunggongvirae</taxon>
        <taxon>Uroviricota</taxon>
        <taxon>Caudoviricetes</taxon>
        <taxon>Peduoviridae</taxon>
        <taxon>Maltschvirus</taxon>
        <taxon>Maltschvirus maltsch</taxon>
    </lineage>
</organism>
<gene>
    <name evidence="2" type="ORF">UFOVP328_378</name>
</gene>
<dbReference type="Pfam" id="PF02617">
    <property type="entry name" value="ClpS"/>
    <property type="match status" value="1"/>
</dbReference>
<dbReference type="HAMAP" id="MF_00302">
    <property type="entry name" value="ClpS"/>
    <property type="match status" value="1"/>
</dbReference>
<dbReference type="EMBL" id="LR796341">
    <property type="protein sequence ID" value="CAB4138185.1"/>
    <property type="molecule type" value="Genomic_DNA"/>
</dbReference>
<protein>
    <submittedName>
        <fullName evidence="2">COG2127 Uncharacterized conserved protein</fullName>
    </submittedName>
</protein>
<sequence>MSNADTVTKTRTSQALKEPPMFKVIYLNDNQTSMEFVIETLVDFFNYNTQTALKITEDIHHEGSAVVAVLPYEVAEQKGIEVTVCARSQNYPLQVKLEPESD</sequence>
<evidence type="ECO:0000313" key="2">
    <source>
        <dbReference type="EMBL" id="CAB4138185.1"/>
    </source>
</evidence>
<dbReference type="Gene3D" id="3.30.1390.10">
    <property type="match status" value="1"/>
</dbReference>
<accession>A0A6J5LUR0</accession>
<feature type="domain" description="Adaptor protein ClpS core" evidence="1">
    <location>
        <begin position="17"/>
        <end position="95"/>
    </location>
</feature>
<dbReference type="GO" id="GO:0006508">
    <property type="term" value="P:proteolysis"/>
    <property type="evidence" value="ECO:0007669"/>
    <property type="project" value="InterPro"/>
</dbReference>
<dbReference type="InterPro" id="IPR022935">
    <property type="entry name" value="ClpS"/>
</dbReference>
<dbReference type="InterPro" id="IPR014719">
    <property type="entry name" value="Ribosomal_bL12_C/ClpS-like"/>
</dbReference>
<dbReference type="SUPFAM" id="SSF54736">
    <property type="entry name" value="ClpS-like"/>
    <property type="match status" value="1"/>
</dbReference>
<reference evidence="2" key="1">
    <citation type="submission" date="2020-04" db="EMBL/GenBank/DDBJ databases">
        <authorList>
            <person name="Chiriac C."/>
            <person name="Salcher M."/>
            <person name="Ghai R."/>
            <person name="Kavagutti S V."/>
        </authorList>
    </citation>
    <scope>NUCLEOTIDE SEQUENCE</scope>
</reference>
<dbReference type="GO" id="GO:0030163">
    <property type="term" value="P:protein catabolic process"/>
    <property type="evidence" value="ECO:0007669"/>
    <property type="project" value="InterPro"/>
</dbReference>